<dbReference type="Pfam" id="PF01584">
    <property type="entry name" value="CheW"/>
    <property type="match status" value="1"/>
</dbReference>
<dbReference type="InterPro" id="IPR036890">
    <property type="entry name" value="HATPase_C_sf"/>
</dbReference>
<dbReference type="InterPro" id="IPR004105">
    <property type="entry name" value="CheA-like_dim"/>
</dbReference>
<dbReference type="PANTHER" id="PTHR43395">
    <property type="entry name" value="SENSOR HISTIDINE KINASE CHEA"/>
    <property type="match status" value="1"/>
</dbReference>
<keyword evidence="5" id="KW-0418">Kinase</keyword>
<dbReference type="Pfam" id="PF26379">
    <property type="entry name" value="FimL_2nd"/>
    <property type="match status" value="1"/>
</dbReference>
<dbReference type="Gene3D" id="1.20.120.160">
    <property type="entry name" value="HPT domain"/>
    <property type="match status" value="3"/>
</dbReference>
<protein>
    <recommendedName>
        <fullName evidence="2">histidine kinase</fullName>
        <ecNumber evidence="2">2.7.13.3</ecNumber>
    </recommendedName>
</protein>
<evidence type="ECO:0000256" key="1">
    <source>
        <dbReference type="ARBA" id="ARBA00000085"/>
    </source>
</evidence>
<dbReference type="CDD" id="cd00088">
    <property type="entry name" value="HPT"/>
    <property type="match status" value="1"/>
</dbReference>
<evidence type="ECO:0000256" key="2">
    <source>
        <dbReference type="ARBA" id="ARBA00012438"/>
    </source>
</evidence>
<keyword evidence="6" id="KW-0902">Two-component regulatory system</keyword>
<dbReference type="SMART" id="SM00387">
    <property type="entry name" value="HATPase_c"/>
    <property type="match status" value="1"/>
</dbReference>
<dbReference type="PROSITE" id="PS50894">
    <property type="entry name" value="HPT"/>
    <property type="match status" value="2"/>
</dbReference>
<dbReference type="CDD" id="cd17546">
    <property type="entry name" value="REC_hyHK_CKI1_RcsC-like"/>
    <property type="match status" value="1"/>
</dbReference>
<feature type="domain" description="HPt" evidence="13">
    <location>
        <begin position="759"/>
        <end position="863"/>
    </location>
</feature>
<comment type="catalytic activity">
    <reaction evidence="1">
        <text>ATP + protein L-histidine = ADP + protein N-phospho-L-histidine.</text>
        <dbReference type="EC" id="2.7.13.3"/>
    </reaction>
</comment>
<dbReference type="SMART" id="SM00448">
    <property type="entry name" value="REC"/>
    <property type="match status" value="1"/>
</dbReference>
<keyword evidence="4" id="KW-0808">Transferase</keyword>
<dbReference type="InterPro" id="IPR005467">
    <property type="entry name" value="His_kinase_dom"/>
</dbReference>
<organism evidence="14 15">
    <name type="scientific">Pseudomonas typographi</name>
    <dbReference type="NCBI Taxonomy" id="2715964"/>
    <lineage>
        <taxon>Bacteria</taxon>
        <taxon>Pseudomonadati</taxon>
        <taxon>Pseudomonadota</taxon>
        <taxon>Gammaproteobacteria</taxon>
        <taxon>Pseudomonadales</taxon>
        <taxon>Pseudomonadaceae</taxon>
        <taxon>Pseudomonas</taxon>
    </lineage>
</organism>
<feature type="modified residue" description="Phosphohistidine" evidence="7">
    <location>
        <position position="506"/>
    </location>
</feature>
<reference evidence="14 15" key="1">
    <citation type="journal article" date="2020" name="Insects">
        <title>Bacteria Belonging to Pseudomonas typographi sp. nov. from the Bark Beetle Ips typographus Have Genomic Potential to Aid in the Host Ecology.</title>
        <authorList>
            <person name="Peral-Aranega E."/>
            <person name="Saati-Santamaria Z."/>
            <person name="Kolarik M."/>
            <person name="Rivas R."/>
            <person name="Garcia-Fraile P."/>
        </authorList>
    </citation>
    <scope>NUCLEOTIDE SEQUENCE [LARGE SCALE GENOMIC DNA]</scope>
    <source>
        <strain evidence="14 15">CA3A</strain>
    </source>
</reference>
<keyword evidence="15" id="KW-1185">Reference proteome</keyword>
<dbReference type="PROSITE" id="PS50851">
    <property type="entry name" value="CHEW"/>
    <property type="match status" value="1"/>
</dbReference>
<dbReference type="SMART" id="SM00073">
    <property type="entry name" value="HPT"/>
    <property type="match status" value="2"/>
</dbReference>
<feature type="coiled-coil region" evidence="9">
    <location>
        <begin position="944"/>
        <end position="971"/>
    </location>
</feature>
<dbReference type="InterPro" id="IPR003594">
    <property type="entry name" value="HATPase_dom"/>
</dbReference>
<dbReference type="SMART" id="SM01231">
    <property type="entry name" value="H-kinase_dim"/>
    <property type="match status" value="1"/>
</dbReference>
<dbReference type="Gene3D" id="3.40.50.2300">
    <property type="match status" value="1"/>
</dbReference>
<evidence type="ECO:0000256" key="7">
    <source>
        <dbReference type="PROSITE-ProRule" id="PRU00110"/>
    </source>
</evidence>
<dbReference type="SUPFAM" id="SSF55874">
    <property type="entry name" value="ATPase domain of HSP90 chaperone/DNA topoisomerase II/histidine kinase"/>
    <property type="match status" value="1"/>
</dbReference>
<dbReference type="Proteomes" id="UP000805841">
    <property type="component" value="Unassembled WGS sequence"/>
</dbReference>
<dbReference type="SUPFAM" id="SSF52172">
    <property type="entry name" value="CheY-like"/>
    <property type="match status" value="1"/>
</dbReference>
<dbReference type="Pfam" id="PF02518">
    <property type="entry name" value="HATPase_c"/>
    <property type="match status" value="1"/>
</dbReference>
<dbReference type="EMBL" id="JAAOCA010000007">
    <property type="protein sequence ID" value="MBD1598582.1"/>
    <property type="molecule type" value="Genomic_DNA"/>
</dbReference>
<dbReference type="InterPro" id="IPR058661">
    <property type="entry name" value="FimL_2nd"/>
</dbReference>
<dbReference type="InterPro" id="IPR008207">
    <property type="entry name" value="Sig_transdc_His_kin_Hpt_dom"/>
</dbReference>
<feature type="modified residue" description="Phosphohistidine" evidence="7">
    <location>
        <position position="806"/>
    </location>
</feature>
<evidence type="ECO:0000259" key="11">
    <source>
        <dbReference type="PROSITE" id="PS50110"/>
    </source>
</evidence>
<dbReference type="EC" id="2.7.13.3" evidence="2"/>
<dbReference type="InterPro" id="IPR051315">
    <property type="entry name" value="Bact_Chemotaxis_CheA"/>
</dbReference>
<proteinExistence type="predicted"/>
<keyword evidence="3 8" id="KW-0597">Phosphoprotein</keyword>
<feature type="modified residue" description="4-aspartylphosphate" evidence="8">
    <location>
        <position position="1447"/>
    </location>
</feature>
<feature type="domain" description="Response regulatory" evidence="11">
    <location>
        <begin position="1398"/>
        <end position="1514"/>
    </location>
</feature>
<dbReference type="SMART" id="SM00260">
    <property type="entry name" value="CheW"/>
    <property type="match status" value="1"/>
</dbReference>
<evidence type="ECO:0000259" key="13">
    <source>
        <dbReference type="PROSITE" id="PS50894"/>
    </source>
</evidence>
<evidence type="ECO:0000256" key="4">
    <source>
        <dbReference type="ARBA" id="ARBA00022679"/>
    </source>
</evidence>
<dbReference type="InterPro" id="IPR004358">
    <property type="entry name" value="Sig_transdc_His_kin-like_C"/>
</dbReference>
<dbReference type="PRINTS" id="PR00344">
    <property type="entry name" value="BCTRLSENSOR"/>
</dbReference>
<accession>A0ABR7YZG3</accession>
<dbReference type="PANTHER" id="PTHR43395:SF8">
    <property type="entry name" value="HISTIDINE KINASE"/>
    <property type="match status" value="1"/>
</dbReference>
<comment type="caution">
    <text evidence="14">The sequence shown here is derived from an EMBL/GenBank/DDBJ whole genome shotgun (WGS) entry which is preliminary data.</text>
</comment>
<evidence type="ECO:0000256" key="6">
    <source>
        <dbReference type="ARBA" id="ARBA00023012"/>
    </source>
</evidence>
<evidence type="ECO:0000259" key="12">
    <source>
        <dbReference type="PROSITE" id="PS50851"/>
    </source>
</evidence>
<dbReference type="Gene3D" id="2.30.30.40">
    <property type="entry name" value="SH3 Domains"/>
    <property type="match status" value="1"/>
</dbReference>
<keyword evidence="9" id="KW-0175">Coiled coil</keyword>
<dbReference type="Gene3D" id="3.30.565.10">
    <property type="entry name" value="Histidine kinase-like ATPase, C-terminal domain"/>
    <property type="match status" value="1"/>
</dbReference>
<dbReference type="InterPro" id="IPR001789">
    <property type="entry name" value="Sig_transdc_resp-reg_receiver"/>
</dbReference>
<evidence type="ECO:0000256" key="9">
    <source>
        <dbReference type="SAM" id="Coils"/>
    </source>
</evidence>
<dbReference type="InterPro" id="IPR036641">
    <property type="entry name" value="HPT_dom_sf"/>
</dbReference>
<dbReference type="InterPro" id="IPR002545">
    <property type="entry name" value="CheW-lke_dom"/>
</dbReference>
<dbReference type="InterPro" id="IPR036061">
    <property type="entry name" value="CheW-like_dom_sf"/>
</dbReference>
<evidence type="ECO:0000313" key="14">
    <source>
        <dbReference type="EMBL" id="MBD1598582.1"/>
    </source>
</evidence>
<dbReference type="SUPFAM" id="SSF50341">
    <property type="entry name" value="CheW-like"/>
    <property type="match status" value="1"/>
</dbReference>
<gene>
    <name evidence="14" type="ORF">HAQ05_07675</name>
</gene>
<evidence type="ECO:0000259" key="10">
    <source>
        <dbReference type="PROSITE" id="PS50109"/>
    </source>
</evidence>
<dbReference type="Pfam" id="PF01627">
    <property type="entry name" value="Hpt"/>
    <property type="match status" value="2"/>
</dbReference>
<sequence>MVHHALQVPAALSAQQLAERDGPGLATQLQHWNQALQDALAGLLREPDEPVHLEQLGQVYAQLEHFAQDAPLQPLWQVAAAVAEAVALGLLADSRSLYELLCDTAPVLARLAEEGAAGLNRPADPELLRGLREHLGKARGPAPRLQAIARHHGLGEAPLDIAWVAREREYLNGPDRDALRSVVAALCDDLVRHKERLEAFVRSDRQHPAQLAELLPPLRQVADTLAVLGFEQPRRVIIDQLGVIQSLAQGQTPARDAELMDAASALVYVENTLAGMAGPVEGGASTAQPTTDIQQIHLLVFHEVLVGLEHVKACINDGQLSGWSAPRFQALFELIDPLRGALAIIPLPRASQLLALANRWVAERVHGEPPATHALEHFAEALSALEYYLQRLLLDPAAGDVASLDQARDALAALGLEPAEQAVPALDERPGAAGALGLADLAPLASPPGAEPLAVLPAGDAGDDEPLLAIFQAEALGHVTVLGHFIERVRRDGPAVPEDDLHRALHTLKGSAYMAGVASVAELAAGLDLLSREYKAHQLPVEPADTVLLEAALVLLRRLLRALPGERLAAPAAVVSLVGQLRERCAERLAQWAHVPATGQPARRAPPVMAEFLAQGLDTLLDADTLLREWRQQPQARHQLAALLDALTTLTHGAHAADLHAVDELCEALLDVYGAVEDASLGVGPVFFDQAEQAHEALIDMFDQLAAGQGVAPAPERVAALRNLHEQALAPRAMGLVEAASGQPHDWPTDLGPGGASEQADTDQELLQVFLDEGFDIVESAGAALLRWQAEPGNTLEVENLLRDLHTLKGGARMVEIAPLGDLAHELETLYERLSTGMLQASAELFKLLQKGHDRLGQMLDAVRSGQPVLADQVLLARVHGFGLAAHTAPGDAAGQRPVATEPAPALLERGPTDMVKVTAQVLEDLGNLAGEAAIARGRVEQQVNDTRNTLREVDMTLQRMRDQLLRLDSETDAGQREQTFERAGYEDFDPLEMDRHSQLQQLTRALFESVSDLLDLKDTLDDRTHEAQALLAHQARVSSQLQEGLMRTRMVPFERVVPRLQRIVRQVAEELGKQVNFETGHAEAEIDRTVLERMIAPLEHMLRNAVDHGLEAAEVRRAMGKPEAGLITLEVTHEGAEVVIELADDGAGVPLDAVRSKAVKRGLLGADSDMSDHDVMQFILQPGFSTAQKITQISGRGLGMDVVHEEVKQLGGSMTIDSRRGVGARFQIRLPLAVSINRALLVQCGEQLYAVPLNSIEGIVRVKPAELDAHYRHHPPRYRYGGITHDLRYLGQLLHSAPRPELLGEEQALPVLLVRSHDHQVAVQVDAINGSREIVVKSLGPQFSAVPGLNGATILGDGRVVLILDLLGQIRAQHLRPGHNAGPLEARNDTLPARPRLVLVVDDSVTVRKVTSRLLERHGMRVLTARDGVEAMAILQEHRPDVLLLDIEMPRMDGFEVASKVRNNPHLSTLPIIMITSRTGEKHRERAMAIGVNEYLGKPFQEAQLLSSIAKWSRLHA</sequence>
<feature type="domain" description="HPt" evidence="13">
    <location>
        <begin position="460"/>
        <end position="566"/>
    </location>
</feature>
<evidence type="ECO:0000313" key="15">
    <source>
        <dbReference type="Proteomes" id="UP000805841"/>
    </source>
</evidence>
<feature type="domain" description="Histidine kinase" evidence="10">
    <location>
        <begin position="1002"/>
        <end position="1235"/>
    </location>
</feature>
<evidence type="ECO:0000256" key="3">
    <source>
        <dbReference type="ARBA" id="ARBA00022553"/>
    </source>
</evidence>
<dbReference type="SUPFAM" id="SSF47226">
    <property type="entry name" value="Histidine-containing phosphotransfer domain, HPT domain"/>
    <property type="match status" value="3"/>
</dbReference>
<name>A0ABR7YZG3_9PSED</name>
<evidence type="ECO:0000256" key="5">
    <source>
        <dbReference type="ARBA" id="ARBA00022777"/>
    </source>
</evidence>
<dbReference type="PROSITE" id="PS50109">
    <property type="entry name" value="HIS_KIN"/>
    <property type="match status" value="1"/>
</dbReference>
<feature type="domain" description="CheW-like" evidence="12">
    <location>
        <begin position="1237"/>
        <end position="1376"/>
    </location>
</feature>
<evidence type="ECO:0000256" key="8">
    <source>
        <dbReference type="PROSITE-ProRule" id="PRU00169"/>
    </source>
</evidence>
<dbReference type="Pfam" id="PF00072">
    <property type="entry name" value="Response_reg"/>
    <property type="match status" value="1"/>
</dbReference>
<dbReference type="PROSITE" id="PS50110">
    <property type="entry name" value="RESPONSE_REGULATORY"/>
    <property type="match status" value="1"/>
</dbReference>
<dbReference type="InterPro" id="IPR011006">
    <property type="entry name" value="CheY-like_superfamily"/>
</dbReference>